<reference evidence="6" key="1">
    <citation type="submission" date="2020-03" db="EMBL/GenBank/DDBJ databases">
        <title>Genome sequences of seven Enterobacteriaceae strains isolated from Canadian wastewater treatment facilities.</title>
        <authorList>
            <person name="Huang H."/>
            <person name="Chmara J.T."/>
            <person name="Duceppe M.-O."/>
        </authorList>
    </citation>
    <scope>NUCLEOTIDE SEQUENCE [LARGE SCALE GENOMIC DNA]</scope>
    <source>
        <strain evidence="6">Biosolid 3</strain>
    </source>
</reference>
<dbReference type="Gene3D" id="1.10.10.10">
    <property type="entry name" value="Winged helix-like DNA-binding domain superfamily/Winged helix DNA-binding domain"/>
    <property type="match status" value="1"/>
</dbReference>
<dbReference type="InterPro" id="IPR036388">
    <property type="entry name" value="WH-like_DNA-bd_sf"/>
</dbReference>
<evidence type="ECO:0000256" key="1">
    <source>
        <dbReference type="ARBA" id="ARBA00023125"/>
    </source>
</evidence>
<evidence type="ECO:0000259" key="4">
    <source>
        <dbReference type="PROSITE" id="PS51755"/>
    </source>
</evidence>
<evidence type="ECO:0000313" key="5">
    <source>
        <dbReference type="EMBL" id="QKJ57596.1"/>
    </source>
</evidence>
<dbReference type="InterPro" id="IPR016032">
    <property type="entry name" value="Sig_transdc_resp-reg_C-effctor"/>
</dbReference>
<feature type="DNA-binding region" description="OmpR/PhoB-type" evidence="2">
    <location>
        <begin position="1"/>
        <end position="103"/>
    </location>
</feature>
<evidence type="ECO:0000256" key="3">
    <source>
        <dbReference type="SAM" id="Phobius"/>
    </source>
</evidence>
<dbReference type="GO" id="GO:0003677">
    <property type="term" value="F:DNA binding"/>
    <property type="evidence" value="ECO:0007669"/>
    <property type="project" value="UniProtKB-UniRule"/>
</dbReference>
<accession>A0AAE7JS51</accession>
<keyword evidence="1 2" id="KW-0238">DNA-binding</keyword>
<evidence type="ECO:0000313" key="6">
    <source>
        <dbReference type="Proteomes" id="UP000503464"/>
    </source>
</evidence>
<dbReference type="CDD" id="cd00383">
    <property type="entry name" value="trans_reg_C"/>
    <property type="match status" value="1"/>
</dbReference>
<dbReference type="Pfam" id="PF00486">
    <property type="entry name" value="Trans_reg_C"/>
    <property type="match status" value="1"/>
</dbReference>
<dbReference type="PROSITE" id="PS51755">
    <property type="entry name" value="OMPR_PHOB"/>
    <property type="match status" value="1"/>
</dbReference>
<dbReference type="RefSeq" id="WP_173408651.1">
    <property type="nucleotide sequence ID" value="NZ_CP054160.3"/>
</dbReference>
<feature type="transmembrane region" description="Helical" evidence="3">
    <location>
        <begin position="155"/>
        <end position="172"/>
    </location>
</feature>
<evidence type="ECO:0000256" key="2">
    <source>
        <dbReference type="PROSITE-ProRule" id="PRU01091"/>
    </source>
</evidence>
<dbReference type="AlphaFoldDB" id="A0AAE7JS51"/>
<dbReference type="GO" id="GO:0000160">
    <property type="term" value="P:phosphorelay signal transduction system"/>
    <property type="evidence" value="ECO:0007669"/>
    <property type="project" value="InterPro"/>
</dbReference>
<keyword evidence="3" id="KW-0812">Transmembrane</keyword>
<gene>
    <name evidence="5" type="ORF">G9399_03300</name>
</gene>
<protein>
    <submittedName>
        <fullName evidence="5">Winged helix-turn-helix domain-containing protein</fullName>
    </submittedName>
</protein>
<name>A0AAE7JS51_SERFO</name>
<dbReference type="InterPro" id="IPR001867">
    <property type="entry name" value="OmpR/PhoB-type_DNA-bd"/>
</dbReference>
<dbReference type="GO" id="GO:0006355">
    <property type="term" value="P:regulation of DNA-templated transcription"/>
    <property type="evidence" value="ECO:0007669"/>
    <property type="project" value="InterPro"/>
</dbReference>
<keyword evidence="3" id="KW-1133">Transmembrane helix</keyword>
<keyword evidence="3" id="KW-0472">Membrane</keyword>
<proteinExistence type="predicted"/>
<organism evidence="5 6">
    <name type="scientific">Serratia fonticola</name>
    <dbReference type="NCBI Taxonomy" id="47917"/>
    <lineage>
        <taxon>Bacteria</taxon>
        <taxon>Pseudomonadati</taxon>
        <taxon>Pseudomonadota</taxon>
        <taxon>Gammaproteobacteria</taxon>
        <taxon>Enterobacterales</taxon>
        <taxon>Yersiniaceae</taxon>
        <taxon>Serratia</taxon>
    </lineage>
</organism>
<dbReference type="SMART" id="SM00862">
    <property type="entry name" value="Trans_reg_C"/>
    <property type="match status" value="1"/>
</dbReference>
<dbReference type="SUPFAM" id="SSF46894">
    <property type="entry name" value="C-terminal effector domain of the bipartite response regulators"/>
    <property type="match status" value="1"/>
</dbReference>
<dbReference type="Proteomes" id="UP000503464">
    <property type="component" value="Chromosome"/>
</dbReference>
<sequence>MKYIINGVVKYNPSDDTLHCLDNSVDIITLARSTSELFLLLLNHNGTPLSRESILNELWEKRGLSASSNNLNNYVSMLRKALLQCGCPDLITTIPKYGFLFEAEVVTVVENDSIPEEKQPIENNPLEVPEVLANHQVPQKRSHRPRFFMSRKTKVMAIILSLLVIYFSPGIYNNFRLQSVRTEVFRLDQCHFYITDDKTRRMDNASIISSIKVIAKNEKLDCKRQANVYYFADKKLDASGHVIMSDLLSYCPFNSNAPCDNYYLSKHENEDENES</sequence>
<feature type="domain" description="OmpR/PhoB-type" evidence="4">
    <location>
        <begin position="1"/>
        <end position="103"/>
    </location>
</feature>
<dbReference type="EMBL" id="CP054160">
    <property type="protein sequence ID" value="QKJ57596.1"/>
    <property type="molecule type" value="Genomic_DNA"/>
</dbReference>